<dbReference type="AlphaFoldDB" id="A0A2G6MR58"/>
<evidence type="ECO:0000256" key="4">
    <source>
        <dbReference type="ARBA" id="ARBA00023014"/>
    </source>
</evidence>
<name>A0A2G6MR58_9BACT</name>
<dbReference type="SFLD" id="SFLDS00029">
    <property type="entry name" value="Radical_SAM"/>
    <property type="match status" value="1"/>
</dbReference>
<accession>A0A2G6MR58</accession>
<dbReference type="PIRSF" id="PIRSF004869">
    <property type="entry name" value="PflX_prd"/>
    <property type="match status" value="1"/>
</dbReference>
<feature type="binding site" evidence="5">
    <location>
        <position position="85"/>
    </location>
    <ligand>
        <name>[4Fe-4S] cluster</name>
        <dbReference type="ChEBI" id="CHEBI:49883"/>
        <note>4Fe-4S-S-AdoMet</note>
    </ligand>
</feature>
<comment type="cofactor">
    <cofactor evidence="5">
        <name>[4Fe-4S] cluster</name>
        <dbReference type="ChEBI" id="CHEBI:49883"/>
    </cofactor>
    <text evidence="5">Binds 1 [4Fe-4S] cluster. The cluster is coordinated with 3 cysteines and an exchangeable S-adenosyl-L-methionine.</text>
</comment>
<dbReference type="GO" id="GO:0003824">
    <property type="term" value="F:catalytic activity"/>
    <property type="evidence" value="ECO:0007669"/>
    <property type="project" value="InterPro"/>
</dbReference>
<reference evidence="6 7" key="1">
    <citation type="submission" date="2017-10" db="EMBL/GenBank/DDBJ databases">
        <title>Novel microbial diversity and functional potential in the marine mammal oral microbiome.</title>
        <authorList>
            <person name="Dudek N.K."/>
            <person name="Sun C.L."/>
            <person name="Burstein D."/>
            <person name="Kantor R.S."/>
            <person name="Aliaga Goltsman D.S."/>
            <person name="Bik E.M."/>
            <person name="Thomas B.C."/>
            <person name="Banfield J.F."/>
            <person name="Relman D.A."/>
        </authorList>
    </citation>
    <scope>NUCLEOTIDE SEQUENCE [LARGE SCALE GENOMIC DNA]</scope>
    <source>
        <strain evidence="6">DOLJORAL78_47_202</strain>
    </source>
</reference>
<evidence type="ECO:0000256" key="3">
    <source>
        <dbReference type="ARBA" id="ARBA00023004"/>
    </source>
</evidence>
<dbReference type="InterPro" id="IPR007197">
    <property type="entry name" value="rSAM"/>
</dbReference>
<dbReference type="InterPro" id="IPR040085">
    <property type="entry name" value="MJ0674-like"/>
</dbReference>
<dbReference type="InterPro" id="IPR016431">
    <property type="entry name" value="Pyrv-formate_lyase-activ_prd"/>
</dbReference>
<organism evidence="6 7">
    <name type="scientific">Desulfobacter postgatei</name>
    <dbReference type="NCBI Taxonomy" id="2293"/>
    <lineage>
        <taxon>Bacteria</taxon>
        <taxon>Pseudomonadati</taxon>
        <taxon>Thermodesulfobacteriota</taxon>
        <taxon>Desulfobacteria</taxon>
        <taxon>Desulfobacterales</taxon>
        <taxon>Desulfobacteraceae</taxon>
        <taxon>Desulfobacter</taxon>
    </lineage>
</organism>
<feature type="binding site" evidence="5">
    <location>
        <position position="89"/>
    </location>
    <ligand>
        <name>[4Fe-4S] cluster</name>
        <dbReference type="ChEBI" id="CHEBI:49883"/>
        <note>4Fe-4S-S-AdoMet</note>
    </ligand>
</feature>
<dbReference type="PANTHER" id="PTHR43075:SF1">
    <property type="entry name" value="FORMATE LYASE ACTIVATING ENZYME, PUTATIVE (AFU_ORTHOLOGUE AFUA_2G15630)-RELATED"/>
    <property type="match status" value="1"/>
</dbReference>
<dbReference type="Gene3D" id="3.20.20.70">
    <property type="entry name" value="Aldolase class I"/>
    <property type="match status" value="1"/>
</dbReference>
<keyword evidence="2 5" id="KW-0479">Metal-binding</keyword>
<feature type="binding site" evidence="5">
    <location>
        <position position="92"/>
    </location>
    <ligand>
        <name>[4Fe-4S] cluster</name>
        <dbReference type="ChEBI" id="CHEBI:49883"/>
        <note>4Fe-4S-S-AdoMet</note>
    </ligand>
</feature>
<keyword evidence="1 5" id="KW-0949">S-adenosyl-L-methionine</keyword>
<evidence type="ECO:0000256" key="5">
    <source>
        <dbReference type="PIRSR" id="PIRSR004869-50"/>
    </source>
</evidence>
<evidence type="ECO:0000256" key="2">
    <source>
        <dbReference type="ARBA" id="ARBA00022723"/>
    </source>
</evidence>
<dbReference type="EMBL" id="PDTI01000038">
    <property type="protein sequence ID" value="PIE62567.1"/>
    <property type="molecule type" value="Genomic_DNA"/>
</dbReference>
<dbReference type="InterPro" id="IPR013785">
    <property type="entry name" value="Aldolase_TIM"/>
</dbReference>
<sequence length="304" mass="32984">MTTFQPAYIETKKQGLLRDKISTARSLLKSCTICPRSCNVDRLSEQLGECATGGDAVVSSFNAHFGEEPALVGVFGSGTIFFTHCNLKCNFCQNYDTSHGGDGEECGLGQLAGTMLILQHNGCHNINLVTPTHVVPQILSALDMAIDGGLRIPLVYNSSGYDKVETLELLEGVVDIYMPDFKFWDPAIAQQTCNAPDYPEVAAKAVVEMHRQVGDLQFDENGIATRGLLLRHLVMPSGLAGTGEVMSFIANHVSKNTFVNIMDQYRPCGKAHLVEELARPVSRAEFDKAVAEAKNAGITRFAAL</sequence>
<protein>
    <submittedName>
        <fullName evidence="6">Radical SAM protein</fullName>
    </submittedName>
</protein>
<dbReference type="GO" id="GO:0051536">
    <property type="term" value="F:iron-sulfur cluster binding"/>
    <property type="evidence" value="ECO:0007669"/>
    <property type="project" value="UniProtKB-KW"/>
</dbReference>
<evidence type="ECO:0000313" key="7">
    <source>
        <dbReference type="Proteomes" id="UP000231203"/>
    </source>
</evidence>
<dbReference type="GO" id="GO:0046872">
    <property type="term" value="F:metal ion binding"/>
    <property type="evidence" value="ECO:0007669"/>
    <property type="project" value="UniProtKB-KW"/>
</dbReference>
<dbReference type="PANTHER" id="PTHR43075">
    <property type="entry name" value="FORMATE LYASE ACTIVATING ENZYME, PUTATIVE (AFU_ORTHOLOGUE AFUA_2G15630)-RELATED"/>
    <property type="match status" value="1"/>
</dbReference>
<comment type="caution">
    <text evidence="6">The sequence shown here is derived from an EMBL/GenBank/DDBJ whole genome shotgun (WGS) entry which is preliminary data.</text>
</comment>
<gene>
    <name evidence="6" type="ORF">CSA25_04520</name>
</gene>
<dbReference type="Proteomes" id="UP000231203">
    <property type="component" value="Unassembled WGS sequence"/>
</dbReference>
<proteinExistence type="predicted"/>
<evidence type="ECO:0000256" key="1">
    <source>
        <dbReference type="ARBA" id="ARBA00022691"/>
    </source>
</evidence>
<keyword evidence="4 5" id="KW-0411">Iron-sulfur</keyword>
<keyword evidence="3 5" id="KW-0408">Iron</keyword>
<dbReference type="SFLD" id="SFLDG01099">
    <property type="entry name" value="Uncharacterised_Radical_SAM_Su"/>
    <property type="match status" value="1"/>
</dbReference>
<evidence type="ECO:0000313" key="6">
    <source>
        <dbReference type="EMBL" id="PIE62567.1"/>
    </source>
</evidence>